<comment type="caution">
    <text evidence="4">The sequence shown here is derived from an EMBL/GenBank/DDBJ whole genome shotgun (WGS) entry which is preliminary data.</text>
</comment>
<dbReference type="Pfam" id="PF02369">
    <property type="entry name" value="Big_1"/>
    <property type="match status" value="1"/>
</dbReference>
<evidence type="ECO:0000313" key="4">
    <source>
        <dbReference type="EMBL" id="MFA1772951.1"/>
    </source>
</evidence>
<keyword evidence="5" id="KW-1185">Reference proteome</keyword>
<feature type="chain" id="PRO_5045847652" evidence="2">
    <location>
        <begin position="29"/>
        <end position="611"/>
    </location>
</feature>
<reference evidence="4 5" key="1">
    <citation type="submission" date="2024-08" db="EMBL/GenBank/DDBJ databases">
        <authorList>
            <person name="Wei W."/>
        </authorList>
    </citation>
    <scope>NUCLEOTIDE SEQUENCE [LARGE SCALE GENOMIC DNA]</scope>
    <source>
        <strain evidence="4 5">XU2</strain>
    </source>
</reference>
<evidence type="ECO:0000256" key="2">
    <source>
        <dbReference type="SAM" id="SignalP"/>
    </source>
</evidence>
<evidence type="ECO:0000259" key="3">
    <source>
        <dbReference type="PROSITE" id="PS51127"/>
    </source>
</evidence>
<dbReference type="SUPFAM" id="SSF49373">
    <property type="entry name" value="Invasin/intimin cell-adhesion fragments"/>
    <property type="match status" value="1"/>
</dbReference>
<accession>A0ABV4RIG3</accession>
<gene>
    <name evidence="4" type="ORF">ACD591_16745</name>
</gene>
<dbReference type="EMBL" id="JBGOGF010000009">
    <property type="protein sequence ID" value="MFA1772951.1"/>
    <property type="molecule type" value="Genomic_DNA"/>
</dbReference>
<dbReference type="RefSeq" id="WP_372428110.1">
    <property type="nucleotide sequence ID" value="NZ_JBGOGF010000009.1"/>
</dbReference>
<evidence type="ECO:0000256" key="1">
    <source>
        <dbReference type="ARBA" id="ARBA00010116"/>
    </source>
</evidence>
<dbReference type="Gene3D" id="2.60.40.10">
    <property type="entry name" value="Immunoglobulins"/>
    <property type="match status" value="1"/>
</dbReference>
<name>A0ABV4RIG3_9BACT</name>
<dbReference type="InterPro" id="IPR003344">
    <property type="entry name" value="Big_1_dom"/>
</dbReference>
<sequence>MKKLYTSTVLPLYRILLLLLLTTTAALAQKIGNDAFLKGQYLEVGVSRAGSFGTETAAPSGYHANSSGGFLGFVADPAKDGWDVGTPAHNGDYFVPGTPEEGWGIEINGTNYFNSALMSSFGVPGSITDYTNTGSEVSATWSGAVAGLSVSQRTFFPTNGLYFVMQVTIRNTTSSPMPNVFYMRNVDPDNEQPWTGDFDTRNTVVYQPTFAPCNEALVEAVGLTYGQYLGLGTKDSRARVTYGGFSNRDASAVWTGDGFAQSGTNEADEAISLAYNFGTLAPGQEITFSYAYVLDRSQLNTALEATAEPYIFANGTDITATGVYRTETVAPVTLEIKNVSGYTWTWEPATDLNTTTGSTVIATPTTTRTYKVTGTPTSGSGGGCGSGSGIITRNISIVVNAVRAIRLSFPNGFVANVGSEYCVLATATDIDGQPVAGAQIDFSVTRTNVLSGSAITGPDGVARFCYIGTKAGTDLIVASVGGVGAGGGLTWIFDKVTIDFPPIPDKLTTSPPFTVTATASPDLPVMLSIVSGPATISGNTITLTGMEGTVVVSASAGAMSVTRSFLVTSAPTPVTCANTGGITYEFWAGASPRAVEVDQLPAGTAPTSTST</sequence>
<feature type="domain" description="Big-1" evidence="3">
    <location>
        <begin position="404"/>
        <end position="501"/>
    </location>
</feature>
<dbReference type="InterPro" id="IPR013783">
    <property type="entry name" value="Ig-like_fold"/>
</dbReference>
<dbReference type="PROSITE" id="PS51127">
    <property type="entry name" value="BIG1"/>
    <property type="match status" value="1"/>
</dbReference>
<comment type="similarity">
    <text evidence="1">Belongs to the intimin/invasin family.</text>
</comment>
<keyword evidence="2" id="KW-0732">Signal</keyword>
<proteinExistence type="inferred from homology"/>
<protein>
    <submittedName>
        <fullName evidence="4">Ig-like domain-containing protein</fullName>
    </submittedName>
</protein>
<feature type="signal peptide" evidence="2">
    <location>
        <begin position="1"/>
        <end position="28"/>
    </location>
</feature>
<evidence type="ECO:0000313" key="5">
    <source>
        <dbReference type="Proteomes" id="UP001570846"/>
    </source>
</evidence>
<feature type="non-terminal residue" evidence="4">
    <location>
        <position position="611"/>
    </location>
</feature>
<organism evidence="4 5">
    <name type="scientific">Rufibacter glacialis</name>
    <dbReference type="NCBI Taxonomy" id="1259555"/>
    <lineage>
        <taxon>Bacteria</taxon>
        <taxon>Pseudomonadati</taxon>
        <taxon>Bacteroidota</taxon>
        <taxon>Cytophagia</taxon>
        <taxon>Cytophagales</taxon>
        <taxon>Hymenobacteraceae</taxon>
        <taxon>Rufibacter</taxon>
    </lineage>
</organism>
<dbReference type="Proteomes" id="UP001570846">
    <property type="component" value="Unassembled WGS sequence"/>
</dbReference>
<dbReference type="InterPro" id="IPR008964">
    <property type="entry name" value="Invasin/intimin_cell_adhesion"/>
</dbReference>